<feature type="transmembrane region" description="Helical" evidence="18">
    <location>
        <begin position="233"/>
        <end position="261"/>
    </location>
</feature>
<keyword evidence="14 18" id="KW-0830">Ubiquinone</keyword>
<feature type="transmembrane region" description="Helical" evidence="18">
    <location>
        <begin position="267"/>
        <end position="289"/>
    </location>
</feature>
<feature type="transmembrane region" description="Helical" evidence="18">
    <location>
        <begin position="92"/>
        <end position="111"/>
    </location>
</feature>
<dbReference type="EMBL" id="MK014212">
    <property type="protein sequence ID" value="QAU56466.1"/>
    <property type="molecule type" value="Genomic_DNA"/>
</dbReference>
<dbReference type="InterPro" id="IPR001750">
    <property type="entry name" value="ND/Mrp_TM"/>
</dbReference>
<evidence type="ECO:0000256" key="15">
    <source>
        <dbReference type="ARBA" id="ARBA00023128"/>
    </source>
</evidence>
<proteinExistence type="inferred from homology"/>
<comment type="function">
    <text evidence="18">Core subunit of the mitochondrial membrane respiratory chain NADH dehydrogenase (Complex I) which catalyzes electron transfer from NADH through the respiratory chain, using ubiquinone as an electron acceptor. Essential for the catalytic activity and assembly of complex I.</text>
</comment>
<name>A0A4P6DCU8_9HEXA</name>
<evidence type="ECO:0000256" key="3">
    <source>
        <dbReference type="ARBA" id="ARBA00007012"/>
    </source>
</evidence>
<comment type="subcellular location">
    <subcellularLocation>
        <location evidence="2 18">Mitochondrion inner membrane</location>
        <topology evidence="2 18">Multi-pass membrane protein</topology>
    </subcellularLocation>
</comment>
<dbReference type="GO" id="GO:0006120">
    <property type="term" value="P:mitochondrial electron transport, NADH to ubiquinone"/>
    <property type="evidence" value="ECO:0007669"/>
    <property type="project" value="InterPro"/>
</dbReference>
<evidence type="ECO:0000259" key="19">
    <source>
        <dbReference type="Pfam" id="PF00361"/>
    </source>
</evidence>
<keyword evidence="9 18" id="KW-0999">Mitochondrion inner membrane</keyword>
<keyword evidence="7 18" id="KW-0679">Respiratory chain</keyword>
<evidence type="ECO:0000256" key="4">
    <source>
        <dbReference type="ARBA" id="ARBA00012944"/>
    </source>
</evidence>
<keyword evidence="13 18" id="KW-0520">NAD</keyword>
<gene>
    <name evidence="20" type="primary">ND2</name>
</gene>
<keyword evidence="6" id="KW-0813">Transport</keyword>
<evidence type="ECO:0000256" key="10">
    <source>
        <dbReference type="ARBA" id="ARBA00022967"/>
    </source>
</evidence>
<evidence type="ECO:0000256" key="16">
    <source>
        <dbReference type="ARBA" id="ARBA00023136"/>
    </source>
</evidence>
<comment type="similarity">
    <text evidence="3 18">Belongs to the complex I subunit 2 family.</text>
</comment>
<dbReference type="EC" id="7.1.1.2" evidence="4 18"/>
<dbReference type="InterPro" id="IPR050175">
    <property type="entry name" value="Complex_I_Subunit_2"/>
</dbReference>
<evidence type="ECO:0000256" key="13">
    <source>
        <dbReference type="ARBA" id="ARBA00023027"/>
    </source>
</evidence>
<evidence type="ECO:0000256" key="17">
    <source>
        <dbReference type="ARBA" id="ARBA00049551"/>
    </source>
</evidence>
<sequence>MFIKNFQILFSSLLFLGSLIAISSNSWFTCWLGLEINLMSMIPLMLINSTTLATEAAIKYFLAQALASIMLIFSMVLNLFFSQQLNLEMTEIFIFLALIMKAGLAPLHFWFPQVSANLKWLQCLILFTWQKVAPLLLLCSFSFNFIMAVSMTSALAGALGGLNQTVLKLMLTYSSISHGGWMLMNCFTNFKSWVVYFSIYTFLSFSIISFFVKNKIYKISNIFSNSDSYINKMIIIMNIFSLGGLPPLLGFTAKLSVILTVLKLDLILVFFILILSSIISLFYYTRITYSNMMNLNSKLMFNPINQQKSGLIFHTMSVALNISAPFIFILF</sequence>
<dbReference type="CTD" id="4536"/>
<evidence type="ECO:0000256" key="7">
    <source>
        <dbReference type="ARBA" id="ARBA00022660"/>
    </source>
</evidence>
<dbReference type="InterPro" id="IPR003917">
    <property type="entry name" value="NADH_UbQ_OxRdtase_chain2"/>
</dbReference>
<reference evidence="20" key="1">
    <citation type="journal article" date="2019" name="Genome Biol. Evol.">
        <title>A High-quality Draft Genome Assembly of Sinella curviseta: A Soil Model Organism (Collembola).</title>
        <authorList>
            <person name="Zhang F."/>
            <person name="Ding Y."/>
            <person name="Zhou Q.S."/>
            <person name="Wu J."/>
            <person name="Luo A."/>
            <person name="Zhu C.D."/>
        </authorList>
    </citation>
    <scope>NUCLEOTIDE SEQUENCE</scope>
    <source>
        <strain evidence="20">NJ</strain>
    </source>
</reference>
<keyword evidence="10 18" id="KW-1278">Translocase</keyword>
<dbReference type="GO" id="GO:0005743">
    <property type="term" value="C:mitochondrial inner membrane"/>
    <property type="evidence" value="ECO:0007669"/>
    <property type="project" value="UniProtKB-SubCell"/>
</dbReference>
<keyword evidence="8 18" id="KW-0812">Transmembrane</keyword>
<dbReference type="GO" id="GO:0008137">
    <property type="term" value="F:NADH dehydrogenase (ubiquinone) activity"/>
    <property type="evidence" value="ECO:0007669"/>
    <property type="project" value="UniProtKB-EC"/>
</dbReference>
<comment type="catalytic activity">
    <reaction evidence="17 18">
        <text>a ubiquinone + NADH + 5 H(+)(in) = a ubiquinol + NAD(+) + 4 H(+)(out)</text>
        <dbReference type="Rhea" id="RHEA:29091"/>
        <dbReference type="Rhea" id="RHEA-COMP:9565"/>
        <dbReference type="Rhea" id="RHEA-COMP:9566"/>
        <dbReference type="ChEBI" id="CHEBI:15378"/>
        <dbReference type="ChEBI" id="CHEBI:16389"/>
        <dbReference type="ChEBI" id="CHEBI:17976"/>
        <dbReference type="ChEBI" id="CHEBI:57540"/>
        <dbReference type="ChEBI" id="CHEBI:57945"/>
        <dbReference type="EC" id="7.1.1.2"/>
    </reaction>
</comment>
<comment type="function">
    <text evidence="1">Core subunit of the mitochondrial membrane respiratory chain NADH dehydrogenase (Complex I) that is believed to belong to the minimal assembly required for catalysis. Complex I functions in the transfer of electrons from NADH to the respiratory chain. The immediate electron acceptor for the enzyme is believed to be ubiquinone.</text>
</comment>
<keyword evidence="16 18" id="KW-0472">Membrane</keyword>
<dbReference type="RefSeq" id="YP_009652395.1">
    <property type="nucleotide sequence ID" value="NC_042755.1"/>
</dbReference>
<evidence type="ECO:0000256" key="18">
    <source>
        <dbReference type="RuleBase" id="RU003403"/>
    </source>
</evidence>
<dbReference type="PRINTS" id="PR01436">
    <property type="entry name" value="NADHDHGNASE2"/>
</dbReference>
<feature type="transmembrane region" description="Helical" evidence="18">
    <location>
        <begin position="60"/>
        <end position="80"/>
    </location>
</feature>
<keyword evidence="15 18" id="KW-0496">Mitochondrion</keyword>
<evidence type="ECO:0000256" key="8">
    <source>
        <dbReference type="ARBA" id="ARBA00022692"/>
    </source>
</evidence>
<evidence type="ECO:0000256" key="12">
    <source>
        <dbReference type="ARBA" id="ARBA00022989"/>
    </source>
</evidence>
<evidence type="ECO:0000256" key="11">
    <source>
        <dbReference type="ARBA" id="ARBA00022982"/>
    </source>
</evidence>
<evidence type="ECO:0000256" key="14">
    <source>
        <dbReference type="ARBA" id="ARBA00023075"/>
    </source>
</evidence>
<protein>
    <recommendedName>
        <fullName evidence="5 18">NADH-ubiquinone oxidoreductase chain 2</fullName>
        <ecNumber evidence="4 18">7.1.1.2</ecNumber>
    </recommendedName>
</protein>
<keyword evidence="11 18" id="KW-0249">Electron transport</keyword>
<dbReference type="GeneID" id="40498692"/>
<dbReference type="Pfam" id="PF00361">
    <property type="entry name" value="Proton_antipo_M"/>
    <property type="match status" value="1"/>
</dbReference>
<dbReference type="AlphaFoldDB" id="A0A4P6DCU8"/>
<evidence type="ECO:0000256" key="9">
    <source>
        <dbReference type="ARBA" id="ARBA00022792"/>
    </source>
</evidence>
<keyword evidence="12 18" id="KW-1133">Transmembrane helix</keyword>
<dbReference type="PANTHER" id="PTHR46552:SF1">
    <property type="entry name" value="NADH-UBIQUINONE OXIDOREDUCTASE CHAIN 2"/>
    <property type="match status" value="1"/>
</dbReference>
<evidence type="ECO:0000313" key="20">
    <source>
        <dbReference type="EMBL" id="QAU56466.1"/>
    </source>
</evidence>
<evidence type="ECO:0000256" key="5">
    <source>
        <dbReference type="ARBA" id="ARBA00021008"/>
    </source>
</evidence>
<accession>A0A4P6DCU8</accession>
<organism evidence="20">
    <name type="scientific">Sinella curviseta</name>
    <dbReference type="NCBI Taxonomy" id="187695"/>
    <lineage>
        <taxon>Eukaryota</taxon>
        <taxon>Metazoa</taxon>
        <taxon>Ecdysozoa</taxon>
        <taxon>Arthropoda</taxon>
        <taxon>Hexapoda</taxon>
        <taxon>Collembola</taxon>
        <taxon>Entomobryomorpha</taxon>
        <taxon>Entomobryoidea</taxon>
        <taxon>Entomobryidae</taxon>
        <taxon>Entomobryinae</taxon>
        <taxon>Sinella</taxon>
    </lineage>
</organism>
<feature type="transmembrane region" description="Helical" evidence="18">
    <location>
        <begin position="310"/>
        <end position="330"/>
    </location>
</feature>
<feature type="transmembrane region" description="Helical" evidence="18">
    <location>
        <begin position="132"/>
        <end position="159"/>
    </location>
</feature>
<evidence type="ECO:0000256" key="2">
    <source>
        <dbReference type="ARBA" id="ARBA00004448"/>
    </source>
</evidence>
<feature type="transmembrane region" description="Helical" evidence="18">
    <location>
        <begin position="193"/>
        <end position="212"/>
    </location>
</feature>
<feature type="domain" description="NADH:quinone oxidoreductase/Mrp antiporter transmembrane" evidence="19">
    <location>
        <begin position="24"/>
        <end position="279"/>
    </location>
</feature>
<evidence type="ECO:0000256" key="1">
    <source>
        <dbReference type="ARBA" id="ARBA00003257"/>
    </source>
</evidence>
<dbReference type="PANTHER" id="PTHR46552">
    <property type="entry name" value="NADH-UBIQUINONE OXIDOREDUCTASE CHAIN 2"/>
    <property type="match status" value="1"/>
</dbReference>
<evidence type="ECO:0000256" key="6">
    <source>
        <dbReference type="ARBA" id="ARBA00022448"/>
    </source>
</evidence>
<geneLocation type="mitochondrion" evidence="20"/>